<feature type="topological domain" description="Perinuclear space" evidence="7">
    <location>
        <begin position="594"/>
        <end position="621"/>
    </location>
</feature>
<evidence type="ECO:0000256" key="3">
    <source>
        <dbReference type="ARBA" id="ARBA00022989"/>
    </source>
</evidence>
<keyword evidence="2 7" id="KW-0812">Transmembrane</keyword>
<evidence type="ECO:0000256" key="1">
    <source>
        <dbReference type="ARBA" id="ARBA00008619"/>
    </source>
</evidence>
<comment type="subcellular location">
    <subcellularLocation>
        <location evidence="6">Nucleus outer membrane</location>
        <topology evidence="6">Single-pass type IV membrane protein</topology>
    </subcellularLocation>
</comment>
<dbReference type="GeneID" id="115481140"/>
<dbReference type="PROSITE" id="PS51049">
    <property type="entry name" value="KASH"/>
    <property type="match status" value="1"/>
</dbReference>
<dbReference type="PANTHER" id="PTHR21640">
    <property type="match status" value="1"/>
</dbReference>
<dbReference type="CDD" id="cd00176">
    <property type="entry name" value="SPEC"/>
    <property type="match status" value="1"/>
</dbReference>
<feature type="topological domain" description="Cytoplasmic" evidence="7">
    <location>
        <begin position="1"/>
        <end position="572"/>
    </location>
</feature>
<evidence type="ECO:0000256" key="7">
    <source>
        <dbReference type="PROSITE-ProRule" id="PRU00385"/>
    </source>
</evidence>
<dbReference type="GO" id="GO:0034993">
    <property type="term" value="C:meiotic nuclear membrane microtubule tethering complex"/>
    <property type="evidence" value="ECO:0007669"/>
    <property type="project" value="InterPro"/>
</dbReference>
<comment type="similarity">
    <text evidence="1">Belongs to the nesprin family.</text>
</comment>
<dbReference type="InterPro" id="IPR012315">
    <property type="entry name" value="KASH"/>
</dbReference>
<organism evidence="11 12">
    <name type="scientific">Microcaecilia unicolor</name>
    <dbReference type="NCBI Taxonomy" id="1415580"/>
    <lineage>
        <taxon>Eukaryota</taxon>
        <taxon>Metazoa</taxon>
        <taxon>Chordata</taxon>
        <taxon>Craniata</taxon>
        <taxon>Vertebrata</taxon>
        <taxon>Euteleostomi</taxon>
        <taxon>Amphibia</taxon>
        <taxon>Gymnophiona</taxon>
        <taxon>Siphonopidae</taxon>
        <taxon>Microcaecilia</taxon>
    </lineage>
</organism>
<evidence type="ECO:0000256" key="2">
    <source>
        <dbReference type="ARBA" id="ARBA00022692"/>
    </source>
</evidence>
<name>A0A6P7ZNN4_9AMPH</name>
<reference evidence="11" key="1">
    <citation type="submission" date="2024-06" db="UniProtKB">
        <authorList>
            <consortium name="RefSeq"/>
        </authorList>
    </citation>
    <scope>NUCLEOTIDE SEQUENCE [LARGE SCALE GENOMIC DNA]</scope>
</reference>
<evidence type="ECO:0000259" key="10">
    <source>
        <dbReference type="PROSITE" id="PS51049"/>
    </source>
</evidence>
<keyword evidence="4 7" id="KW-0472">Membrane</keyword>
<feature type="region of interest" description="Disordered" evidence="8">
    <location>
        <begin position="512"/>
        <end position="536"/>
    </location>
</feature>
<evidence type="ECO:0000256" key="8">
    <source>
        <dbReference type="SAM" id="MobiDB-lite"/>
    </source>
</evidence>
<dbReference type="Pfam" id="PF10541">
    <property type="entry name" value="KASH"/>
    <property type="match status" value="1"/>
</dbReference>
<keyword evidence="11" id="KW-1185">Reference proteome</keyword>
<dbReference type="GO" id="GO:0005640">
    <property type="term" value="C:nuclear outer membrane"/>
    <property type="evidence" value="ECO:0007669"/>
    <property type="project" value="UniProtKB-SubCell"/>
</dbReference>
<protein>
    <submittedName>
        <fullName evidence="12">Nesprin-2-like isoform X1</fullName>
    </submittedName>
</protein>
<feature type="region of interest" description="Disordered" evidence="8">
    <location>
        <begin position="310"/>
        <end position="350"/>
    </location>
</feature>
<gene>
    <name evidence="12" type="primary">LOC115481140</name>
</gene>
<feature type="transmembrane region" description="Helical" evidence="9">
    <location>
        <begin position="575"/>
        <end position="593"/>
    </location>
</feature>
<dbReference type="SUPFAM" id="SSF46966">
    <property type="entry name" value="Spectrin repeat"/>
    <property type="match status" value="2"/>
</dbReference>
<dbReference type="Gene3D" id="1.20.58.60">
    <property type="match status" value="1"/>
</dbReference>
<evidence type="ECO:0000256" key="9">
    <source>
        <dbReference type="SAM" id="Phobius"/>
    </source>
</evidence>
<accession>A0A6P7ZNN4</accession>
<keyword evidence="3 9" id="KW-1133">Transmembrane helix</keyword>
<dbReference type="OrthoDB" id="18853at2759"/>
<evidence type="ECO:0000256" key="4">
    <source>
        <dbReference type="ARBA" id="ARBA00023136"/>
    </source>
</evidence>
<evidence type="ECO:0000256" key="6">
    <source>
        <dbReference type="ARBA" id="ARBA00046312"/>
    </source>
</evidence>
<keyword evidence="5" id="KW-0539">Nucleus</keyword>
<dbReference type="RefSeq" id="XP_030076039.1">
    <property type="nucleotide sequence ID" value="XM_030220179.1"/>
</dbReference>
<dbReference type="InterPro" id="IPR018159">
    <property type="entry name" value="Spectrin/alpha-actinin"/>
</dbReference>
<dbReference type="AlphaFoldDB" id="A0A6P7ZNN4"/>
<proteinExistence type="inferred from homology"/>
<evidence type="ECO:0000313" key="11">
    <source>
        <dbReference type="Proteomes" id="UP000515156"/>
    </source>
</evidence>
<dbReference type="PANTHER" id="PTHR21640:SF1">
    <property type="entry name" value="NESPRIN-4"/>
    <property type="match status" value="1"/>
</dbReference>
<dbReference type="Proteomes" id="UP000515156">
    <property type="component" value="Chromosome 11"/>
</dbReference>
<reference evidence="12" key="2">
    <citation type="submission" date="2025-08" db="UniProtKB">
        <authorList>
            <consortium name="RefSeq"/>
        </authorList>
    </citation>
    <scope>IDENTIFICATION</scope>
</reference>
<feature type="domain" description="KASH" evidence="10">
    <location>
        <begin position="564"/>
        <end position="621"/>
    </location>
</feature>
<dbReference type="InParanoid" id="A0A6P7ZNN4"/>
<evidence type="ECO:0000313" key="12">
    <source>
        <dbReference type="RefSeq" id="XP_030076039.1"/>
    </source>
</evidence>
<evidence type="ECO:0000256" key="5">
    <source>
        <dbReference type="ARBA" id="ARBA00023242"/>
    </source>
</evidence>
<dbReference type="SMART" id="SM01249">
    <property type="entry name" value="KASH"/>
    <property type="match status" value="1"/>
</dbReference>
<sequence length="621" mass="71641">MSQDRTWSDPMWDPLGSLEMAECNVCTASVEKRIRMQQAWQLWQAFLDTFHQYQDWLQGAEQMAAFPKSSHVLYADAKEELKKFEVLHRQVQERLGQLESLNRQYWRLVTKGIPVDFKANGTGLKARLRAMAQESNQRWDTLQKRIAAVHRRLKYFISQREEFEYERENIKMCLTEIDLRLTDVQHFSNGNTLQKMQELQTFQQHVQSSAEQMDWLLVLGERLIQRSEPQDAVRLEEELQEVSCYCQEVFNRVSCFQRRLISIRLVFEDEHLSDKDSDLESGCSSDLEEDEKQERRWTEANVLFSKGLCSSPQPGLKDPKLRSGSVDLEWDPSVDIGGSTSHDEDDSSYFSNGTGRSGIGYWEEISLQRPSHCRRHFTSPVCTRSKADAELELQVPLDSVEICDERSDCGLRTSSRETIPCFPVGPLDPHRNEHSQNIPDEPVARTGTCCQAEHFTFDQERIESWLGQTQSEHRQEVLRPQFDIPQQGSTQPDCCCPASPEETQSALAQTVPKSSDSYWDKRKSSCPRQSVPTSRAKRKLVRKRKARSTEEVTIAIQKSPITKEELLPLKRLRNLAPLVVVLVLLVVALLLSLRETPCYKANRYAWSFHLMLKYVNGPPPL</sequence>
<dbReference type="SMART" id="SM00150">
    <property type="entry name" value="SPEC"/>
    <property type="match status" value="2"/>
</dbReference>
<dbReference type="KEGG" id="muo:115481140"/>
<dbReference type="InterPro" id="IPR030268">
    <property type="entry name" value="SYNE4"/>
</dbReference>